<organism evidence="11 12">
    <name type="scientific">Runella slithyformis (strain ATCC 29530 / DSM 19594 / LMG 11500 / NCIMB 11436 / LSU 4)</name>
    <dbReference type="NCBI Taxonomy" id="761193"/>
    <lineage>
        <taxon>Bacteria</taxon>
        <taxon>Pseudomonadati</taxon>
        <taxon>Bacteroidota</taxon>
        <taxon>Cytophagia</taxon>
        <taxon>Cytophagales</taxon>
        <taxon>Spirosomataceae</taxon>
        <taxon>Runella</taxon>
    </lineage>
</organism>
<comment type="subcellular location">
    <subcellularLocation>
        <location evidence="1">Cell membrane</location>
        <topology evidence="1">Multi-pass membrane protein</topology>
    </subcellularLocation>
    <subcellularLocation>
        <location evidence="8">Membrane</location>
        <topology evidence="8">Multi-pass membrane protein</topology>
    </subcellularLocation>
</comment>
<reference evidence="12" key="1">
    <citation type="submission" date="2011-06" db="EMBL/GenBank/DDBJ databases">
        <title>The complete genome of chromosome of Runella slithyformis DSM 19594.</title>
        <authorList>
            <consortium name="US DOE Joint Genome Institute (JGI-PGF)"/>
            <person name="Lucas S."/>
            <person name="Han J."/>
            <person name="Lapidus A."/>
            <person name="Bruce D."/>
            <person name="Goodwin L."/>
            <person name="Pitluck S."/>
            <person name="Peters L."/>
            <person name="Kyrpides N."/>
            <person name="Mavromatis K."/>
            <person name="Ivanova N."/>
            <person name="Ovchinnikova G."/>
            <person name="Zhang X."/>
            <person name="Misra M."/>
            <person name="Detter J.C."/>
            <person name="Tapia R."/>
            <person name="Han C."/>
            <person name="Land M."/>
            <person name="Hauser L."/>
            <person name="Markowitz V."/>
            <person name="Cheng J.-F."/>
            <person name="Hugenholtz P."/>
            <person name="Woyke T."/>
            <person name="Wu D."/>
            <person name="Tindall B."/>
            <person name="Faehrich R."/>
            <person name="Brambilla E."/>
            <person name="Klenk H.-P."/>
            <person name="Eisen J.A."/>
        </authorList>
    </citation>
    <scope>NUCLEOTIDE SEQUENCE [LARGE SCALE GENOMIC DNA]</scope>
    <source>
        <strain evidence="12">ATCC 29530 / DSM 19594 / LMG 11500 / NCIMB 11436 / LSU 4</strain>
    </source>
</reference>
<evidence type="ECO:0000259" key="10">
    <source>
        <dbReference type="Pfam" id="PF01618"/>
    </source>
</evidence>
<evidence type="ECO:0000256" key="4">
    <source>
        <dbReference type="ARBA" id="ARBA00022692"/>
    </source>
</evidence>
<protein>
    <submittedName>
        <fullName evidence="11">MotA/TolQ/ExbB proton channel</fullName>
    </submittedName>
</protein>
<sequence>MEKKATSPAPAKAAAPKKQAGGLNPVFVIPVLLVIGIVVYQYICGDSSHFVDGDHEKGPKSGDYFGIVYEGGPIVPLLFTCFLTVLVFSIERFFILGRANGAGSIDEFVRKIKALLDKNEVEAAIKECDKQKGSVGNVVKTALHKFIELRTETELTKDQKLAALQKEVEEATSLELPMLEKNLTIIATLASVSTLTALLGTVLGMIRAFAAMGNTGAPDTGALATGISEALVNTALGIGTAAIATIMYSYFTSRIDTLTYKIDEIGLSIQQNFSAHN</sequence>
<feature type="transmembrane region" description="Helical" evidence="9">
    <location>
        <begin position="230"/>
        <end position="251"/>
    </location>
</feature>
<dbReference type="Proteomes" id="UP000000493">
    <property type="component" value="Chromosome"/>
</dbReference>
<name>A0A7U3ZIL2_RUNSL</name>
<feature type="transmembrane region" description="Helical" evidence="9">
    <location>
        <begin position="21"/>
        <end position="43"/>
    </location>
</feature>
<evidence type="ECO:0000256" key="3">
    <source>
        <dbReference type="ARBA" id="ARBA00022475"/>
    </source>
</evidence>
<feature type="domain" description="MotA/TolQ/ExbB proton channel" evidence="10">
    <location>
        <begin position="147"/>
        <end position="263"/>
    </location>
</feature>
<keyword evidence="7 9" id="KW-0472">Membrane</keyword>
<evidence type="ECO:0000256" key="8">
    <source>
        <dbReference type="RuleBase" id="RU004057"/>
    </source>
</evidence>
<keyword evidence="3" id="KW-1003">Cell membrane</keyword>
<keyword evidence="4 9" id="KW-0812">Transmembrane</keyword>
<evidence type="ECO:0000313" key="12">
    <source>
        <dbReference type="Proteomes" id="UP000000493"/>
    </source>
</evidence>
<feature type="transmembrane region" description="Helical" evidence="9">
    <location>
        <begin position="183"/>
        <end position="210"/>
    </location>
</feature>
<accession>A0A7U3ZIL2</accession>
<feature type="transmembrane region" description="Helical" evidence="9">
    <location>
        <begin position="74"/>
        <end position="95"/>
    </location>
</feature>
<keyword evidence="12" id="KW-1185">Reference proteome</keyword>
<evidence type="ECO:0000313" key="11">
    <source>
        <dbReference type="EMBL" id="AEI47870.1"/>
    </source>
</evidence>
<evidence type="ECO:0000256" key="5">
    <source>
        <dbReference type="ARBA" id="ARBA00022927"/>
    </source>
</evidence>
<dbReference type="InterPro" id="IPR050790">
    <property type="entry name" value="ExbB/TolQ_transport"/>
</dbReference>
<proteinExistence type="inferred from homology"/>
<dbReference type="GO" id="GO:0005886">
    <property type="term" value="C:plasma membrane"/>
    <property type="evidence" value="ECO:0007669"/>
    <property type="project" value="UniProtKB-SubCell"/>
</dbReference>
<dbReference type="GO" id="GO:0017038">
    <property type="term" value="P:protein import"/>
    <property type="evidence" value="ECO:0007669"/>
    <property type="project" value="TreeGrafter"/>
</dbReference>
<dbReference type="Pfam" id="PF01618">
    <property type="entry name" value="MotA_ExbB"/>
    <property type="match status" value="1"/>
</dbReference>
<dbReference type="PANTHER" id="PTHR30625:SF15">
    <property type="entry name" value="BIOPOLYMER TRANSPORT PROTEIN EXBB"/>
    <property type="match status" value="1"/>
</dbReference>
<dbReference type="EMBL" id="CP002859">
    <property type="protein sequence ID" value="AEI47870.1"/>
    <property type="molecule type" value="Genomic_DNA"/>
</dbReference>
<keyword evidence="2 8" id="KW-0813">Transport</keyword>
<dbReference type="PANTHER" id="PTHR30625">
    <property type="entry name" value="PROTEIN TOLQ"/>
    <property type="match status" value="1"/>
</dbReference>
<evidence type="ECO:0000256" key="7">
    <source>
        <dbReference type="ARBA" id="ARBA00023136"/>
    </source>
</evidence>
<dbReference type="InterPro" id="IPR002898">
    <property type="entry name" value="MotA_ExbB_proton_chnl"/>
</dbReference>
<evidence type="ECO:0000256" key="6">
    <source>
        <dbReference type="ARBA" id="ARBA00022989"/>
    </source>
</evidence>
<dbReference type="RefSeq" id="WP_013927189.1">
    <property type="nucleotide sequence ID" value="NC_015703.1"/>
</dbReference>
<keyword evidence="5 8" id="KW-0653">Protein transport</keyword>
<reference evidence="11 12" key="2">
    <citation type="journal article" date="2012" name="Stand. Genomic Sci.">
        <title>Complete genome sequence of the aquatic bacterium Runella slithyformis type strain (LSU 4(T)).</title>
        <authorList>
            <person name="Copeland A."/>
            <person name="Zhang X."/>
            <person name="Misra M."/>
            <person name="Lapidus A."/>
            <person name="Nolan M."/>
            <person name="Lucas S."/>
            <person name="Deshpande S."/>
            <person name="Cheng J.F."/>
            <person name="Tapia R."/>
            <person name="Goodwin L.A."/>
            <person name="Pitluck S."/>
            <person name="Liolios K."/>
            <person name="Pagani I."/>
            <person name="Ivanova N."/>
            <person name="Mikhailova N."/>
            <person name="Pati A."/>
            <person name="Chen A."/>
            <person name="Palaniappan K."/>
            <person name="Land M."/>
            <person name="Hauser L."/>
            <person name="Pan C."/>
            <person name="Jeffries C.D."/>
            <person name="Detter J.C."/>
            <person name="Brambilla E.M."/>
            <person name="Rohde M."/>
            <person name="Djao O.D."/>
            <person name="Goker M."/>
            <person name="Sikorski J."/>
            <person name="Tindall B.J."/>
            <person name="Woyke T."/>
            <person name="Bristow J."/>
            <person name="Eisen J.A."/>
            <person name="Markowitz V."/>
            <person name="Hugenholtz P."/>
            <person name="Kyrpides N.C."/>
            <person name="Klenk H.P."/>
            <person name="Mavromatis K."/>
        </authorList>
    </citation>
    <scope>NUCLEOTIDE SEQUENCE [LARGE SCALE GENOMIC DNA]</scope>
    <source>
        <strain evidence="12">ATCC 29530 / DSM 19594 / LMG 11500 / NCIMB 11436 / LSU 4</strain>
    </source>
</reference>
<gene>
    <name evidence="11" type="ordered locus">Runsl_1444</name>
</gene>
<dbReference type="KEGG" id="rsi:Runsl_1444"/>
<evidence type="ECO:0000256" key="1">
    <source>
        <dbReference type="ARBA" id="ARBA00004651"/>
    </source>
</evidence>
<keyword evidence="6 9" id="KW-1133">Transmembrane helix</keyword>
<evidence type="ECO:0000256" key="9">
    <source>
        <dbReference type="SAM" id="Phobius"/>
    </source>
</evidence>
<comment type="similarity">
    <text evidence="8">Belongs to the exbB/tolQ family.</text>
</comment>
<evidence type="ECO:0000256" key="2">
    <source>
        <dbReference type="ARBA" id="ARBA00022448"/>
    </source>
</evidence>
<dbReference type="AlphaFoldDB" id="A0A7U3ZIL2"/>